<keyword evidence="4" id="KW-1185">Reference proteome</keyword>
<sequence length="190" mass="20059">MVFRALAGVSGMMLALLLAGGASAATVDGTKVRDTLTAGDTELFLNGAGTRSKFFIKLYVAALYLPEKSTDASAILAAEEPQAIALHVTSGRINSDNMTEATLEGLDKSTDGNMAPIQDEVDALLAVFADEISEGDVFDLVYVPDEGVQVIKNGELGRTIGDRQFKEALFGIWLSDDPVQGSLKADMLGK</sequence>
<gene>
    <name evidence="3" type="ORF">SAMN05216203_0036</name>
</gene>
<evidence type="ECO:0000313" key="3">
    <source>
        <dbReference type="EMBL" id="SFR41000.1"/>
    </source>
</evidence>
<evidence type="ECO:0000256" key="1">
    <source>
        <dbReference type="SAM" id="SignalP"/>
    </source>
</evidence>
<reference evidence="3 4" key="1">
    <citation type="submission" date="2016-10" db="EMBL/GenBank/DDBJ databases">
        <authorList>
            <person name="de Groot N.N."/>
        </authorList>
    </citation>
    <scope>NUCLEOTIDE SEQUENCE [LARGE SCALE GENOMIC DNA]</scope>
    <source>
        <strain evidence="3 4">CGMCC 1.9167</strain>
    </source>
</reference>
<evidence type="ECO:0000313" key="4">
    <source>
        <dbReference type="Proteomes" id="UP000198644"/>
    </source>
</evidence>
<dbReference type="RefSeq" id="WP_092008311.1">
    <property type="nucleotide sequence ID" value="NZ_FOYW01000001.1"/>
</dbReference>
<dbReference type="EMBL" id="FOYW01000001">
    <property type="protein sequence ID" value="SFR41000.1"/>
    <property type="molecule type" value="Genomic_DNA"/>
</dbReference>
<keyword evidence="1" id="KW-0732">Signal</keyword>
<dbReference type="AlphaFoldDB" id="A0A1I6GFU3"/>
<feature type="signal peptide" evidence="1">
    <location>
        <begin position="1"/>
        <end position="24"/>
    </location>
</feature>
<organism evidence="3 4">
    <name type="scientific">Marinobacter daqiaonensis</name>
    <dbReference type="NCBI Taxonomy" id="650891"/>
    <lineage>
        <taxon>Bacteria</taxon>
        <taxon>Pseudomonadati</taxon>
        <taxon>Pseudomonadota</taxon>
        <taxon>Gammaproteobacteria</taxon>
        <taxon>Pseudomonadales</taxon>
        <taxon>Marinobacteraceae</taxon>
        <taxon>Marinobacter</taxon>
    </lineage>
</organism>
<evidence type="ECO:0000259" key="2">
    <source>
        <dbReference type="Pfam" id="PF16036"/>
    </source>
</evidence>
<protein>
    <submittedName>
        <fullName evidence="3">Chalcone isomerase-like</fullName>
    </submittedName>
</protein>
<dbReference type="GO" id="GO:0016872">
    <property type="term" value="F:intramolecular lyase activity"/>
    <property type="evidence" value="ECO:0007669"/>
    <property type="project" value="InterPro"/>
</dbReference>
<dbReference type="InterPro" id="IPR016088">
    <property type="entry name" value="Chalcone_isomerase_3-sand"/>
</dbReference>
<dbReference type="InterPro" id="IPR016087">
    <property type="entry name" value="Chalcone_isomerase"/>
</dbReference>
<feature type="domain" description="Chalcone isomerase" evidence="2">
    <location>
        <begin position="24"/>
        <end position="189"/>
    </location>
</feature>
<dbReference type="Gene3D" id="3.50.70.10">
    <property type="match status" value="1"/>
</dbReference>
<accession>A0A1I6GFU3</accession>
<dbReference type="Proteomes" id="UP000198644">
    <property type="component" value="Unassembled WGS sequence"/>
</dbReference>
<dbReference type="OrthoDB" id="270742at2"/>
<dbReference type="SUPFAM" id="SSF54626">
    <property type="entry name" value="Chalcone isomerase"/>
    <property type="match status" value="1"/>
</dbReference>
<feature type="chain" id="PRO_5011751264" evidence="1">
    <location>
        <begin position="25"/>
        <end position="190"/>
    </location>
</feature>
<name>A0A1I6GFU3_9GAMM</name>
<dbReference type="Pfam" id="PF16036">
    <property type="entry name" value="Chalcone_3"/>
    <property type="match status" value="1"/>
</dbReference>
<proteinExistence type="predicted"/>
<dbReference type="InterPro" id="IPR036298">
    <property type="entry name" value="Chalcone_isomerase_sf"/>
</dbReference>
<dbReference type="STRING" id="650891.SAMN05216203_0036"/>
<keyword evidence="3" id="KW-0413">Isomerase</keyword>